<organism evidence="6 7">
    <name type="scientific">Candidatus Hakubella thermalkaliphila</name>
    <dbReference type="NCBI Taxonomy" id="2754717"/>
    <lineage>
        <taxon>Bacteria</taxon>
        <taxon>Bacillati</taxon>
        <taxon>Actinomycetota</taxon>
        <taxon>Actinomycetota incertae sedis</taxon>
        <taxon>Candidatus Hakubellales</taxon>
        <taxon>Candidatus Hakubellaceae</taxon>
        <taxon>Candidatus Hakubella</taxon>
    </lineage>
</organism>
<keyword evidence="1" id="KW-0949">S-adenosyl-L-methionine</keyword>
<evidence type="ECO:0000313" key="7">
    <source>
        <dbReference type="Proteomes" id="UP000588083"/>
    </source>
</evidence>
<dbReference type="Pfam" id="PF04055">
    <property type="entry name" value="Radical_SAM"/>
    <property type="match status" value="1"/>
</dbReference>
<feature type="non-terminal residue" evidence="6">
    <location>
        <position position="121"/>
    </location>
</feature>
<dbReference type="GO" id="GO:0046872">
    <property type="term" value="F:metal ion binding"/>
    <property type="evidence" value="ECO:0007669"/>
    <property type="project" value="UniProtKB-KW"/>
</dbReference>
<comment type="caution">
    <text evidence="6">The sequence shown here is derived from an EMBL/GenBank/DDBJ whole genome shotgun (WGS) entry which is preliminary data.</text>
</comment>
<evidence type="ECO:0000256" key="2">
    <source>
        <dbReference type="ARBA" id="ARBA00022723"/>
    </source>
</evidence>
<accession>A0A6V8PEN1</accession>
<dbReference type="PANTHER" id="PTHR11228:SF34">
    <property type="entry name" value="TUNGSTEN-CONTAINING ALDEHYDE FERREDOXIN OXIDOREDUCTASE COFACTOR MODIFYING PROTEIN"/>
    <property type="match status" value="1"/>
</dbReference>
<dbReference type="SFLD" id="SFLDS00029">
    <property type="entry name" value="Radical_SAM"/>
    <property type="match status" value="1"/>
</dbReference>
<dbReference type="InterPro" id="IPR058240">
    <property type="entry name" value="rSAM_sf"/>
</dbReference>
<dbReference type="AlphaFoldDB" id="A0A6V8PEN1"/>
<keyword evidence="3" id="KW-0408">Iron</keyword>
<dbReference type="EMBL" id="BLRZ01000182">
    <property type="protein sequence ID" value="GFP31162.1"/>
    <property type="molecule type" value="Genomic_DNA"/>
</dbReference>
<keyword evidence="2" id="KW-0479">Metal-binding</keyword>
<evidence type="ECO:0000256" key="3">
    <source>
        <dbReference type="ARBA" id="ARBA00023004"/>
    </source>
</evidence>
<keyword evidence="7" id="KW-1185">Reference proteome</keyword>
<evidence type="ECO:0000256" key="4">
    <source>
        <dbReference type="ARBA" id="ARBA00023014"/>
    </source>
</evidence>
<protein>
    <submittedName>
        <fullName evidence="6">AdoMet-dependent heme synthase</fullName>
    </submittedName>
</protein>
<dbReference type="Gene3D" id="3.20.20.70">
    <property type="entry name" value="Aldolase class I"/>
    <property type="match status" value="1"/>
</dbReference>
<reference evidence="6 7" key="1">
    <citation type="journal article" date="2020" name="Front. Microbiol.">
        <title>Single-cell genomics of novel Actinobacteria with the Wood-Ljungdahl pathway discovered in a serpentinizing system.</title>
        <authorList>
            <person name="Merino N."/>
            <person name="Kawai M."/>
            <person name="Boyd E.S."/>
            <person name="Colman D.R."/>
            <person name="McGlynn S.E."/>
            <person name="Nealson K.H."/>
            <person name="Kurokawa K."/>
            <person name="Hongoh Y."/>
        </authorList>
    </citation>
    <scope>NUCLEOTIDE SEQUENCE [LARGE SCALE GENOMIC DNA]</scope>
    <source>
        <strain evidence="6 7">S34</strain>
    </source>
</reference>
<dbReference type="GO" id="GO:0003824">
    <property type="term" value="F:catalytic activity"/>
    <property type="evidence" value="ECO:0007669"/>
    <property type="project" value="InterPro"/>
</dbReference>
<gene>
    <name evidence="6" type="ORF">HKBW3S34_02081</name>
</gene>
<dbReference type="SFLD" id="SFLDG01067">
    <property type="entry name" value="SPASM/twitch_domain_containing"/>
    <property type="match status" value="1"/>
</dbReference>
<dbReference type="RefSeq" id="WP_176238176.1">
    <property type="nucleotide sequence ID" value="NZ_BLRZ01000182.1"/>
</dbReference>
<dbReference type="CDD" id="cd01335">
    <property type="entry name" value="Radical_SAM"/>
    <property type="match status" value="1"/>
</dbReference>
<sequence>MGGLIPQLPQVIAWETTRACNLACVHCRAEAQYHPDPGQLATQEGFRLIDQISELSKPILILSGGDPLLRQDIFELAAYGTKKGLRVVMSPNGTLLTPEVVERIKMAGVSRISVSLDGSSP</sequence>
<keyword evidence="4" id="KW-0411">Iron-sulfur</keyword>
<feature type="domain" description="Radical SAM core" evidence="5">
    <location>
        <begin position="6"/>
        <end position="121"/>
    </location>
</feature>
<name>A0A6V8PEN1_9ACTN</name>
<evidence type="ECO:0000256" key="1">
    <source>
        <dbReference type="ARBA" id="ARBA00022691"/>
    </source>
</evidence>
<proteinExistence type="predicted"/>
<dbReference type="InterPro" id="IPR013785">
    <property type="entry name" value="Aldolase_TIM"/>
</dbReference>
<dbReference type="SUPFAM" id="SSF102114">
    <property type="entry name" value="Radical SAM enzymes"/>
    <property type="match status" value="1"/>
</dbReference>
<dbReference type="PANTHER" id="PTHR11228">
    <property type="entry name" value="RADICAL SAM DOMAIN PROTEIN"/>
    <property type="match status" value="1"/>
</dbReference>
<dbReference type="Proteomes" id="UP000588083">
    <property type="component" value="Unassembled WGS sequence"/>
</dbReference>
<dbReference type="InterPro" id="IPR007197">
    <property type="entry name" value="rSAM"/>
</dbReference>
<evidence type="ECO:0000259" key="5">
    <source>
        <dbReference type="PROSITE" id="PS51918"/>
    </source>
</evidence>
<dbReference type="GO" id="GO:0051536">
    <property type="term" value="F:iron-sulfur cluster binding"/>
    <property type="evidence" value="ECO:0007669"/>
    <property type="project" value="UniProtKB-KW"/>
</dbReference>
<dbReference type="InterPro" id="IPR050377">
    <property type="entry name" value="Radical_SAM_PqqE_MftC-like"/>
</dbReference>
<evidence type="ECO:0000313" key="6">
    <source>
        <dbReference type="EMBL" id="GFP31162.1"/>
    </source>
</evidence>
<dbReference type="PROSITE" id="PS51918">
    <property type="entry name" value="RADICAL_SAM"/>
    <property type="match status" value="1"/>
</dbReference>